<accession>A0A2G5ESG3</accession>
<gene>
    <name evidence="1" type="ORF">AQUCO_00500498v1</name>
</gene>
<protein>
    <submittedName>
        <fullName evidence="1">Uncharacterized protein</fullName>
    </submittedName>
</protein>
<reference evidence="1 2" key="1">
    <citation type="submission" date="2017-09" db="EMBL/GenBank/DDBJ databases">
        <title>WGS assembly of Aquilegia coerulea Goldsmith.</title>
        <authorList>
            <person name="Hodges S."/>
            <person name="Kramer E."/>
            <person name="Nordborg M."/>
            <person name="Tomkins J."/>
            <person name="Borevitz J."/>
            <person name="Derieg N."/>
            <person name="Yan J."/>
            <person name="Mihaltcheva S."/>
            <person name="Hayes R.D."/>
            <person name="Rokhsar D."/>
        </authorList>
    </citation>
    <scope>NUCLEOTIDE SEQUENCE [LARGE SCALE GENOMIC DNA]</scope>
    <source>
        <strain evidence="2">cv. Goldsmith</strain>
    </source>
</reference>
<evidence type="ECO:0000313" key="1">
    <source>
        <dbReference type="EMBL" id="PIA58597.1"/>
    </source>
</evidence>
<name>A0A2G5ESG3_AQUCA</name>
<dbReference type="InParanoid" id="A0A2G5ESG3"/>
<keyword evidence="2" id="KW-1185">Reference proteome</keyword>
<dbReference type="AlphaFoldDB" id="A0A2G5ESG3"/>
<evidence type="ECO:0000313" key="2">
    <source>
        <dbReference type="Proteomes" id="UP000230069"/>
    </source>
</evidence>
<dbReference type="OrthoDB" id="6500128at2759"/>
<dbReference type="EMBL" id="KZ305022">
    <property type="protein sequence ID" value="PIA58597.1"/>
    <property type="molecule type" value="Genomic_DNA"/>
</dbReference>
<dbReference type="Proteomes" id="UP000230069">
    <property type="component" value="Unassembled WGS sequence"/>
</dbReference>
<sequence>MLHGISFLCYTYCWSRYQLFIYKSICVLYQKRRKCTEKIILYQFNIYSRCCCCCMFINLKYGPCMFSINVEWLPCSTTFPSCNTEI</sequence>
<organism evidence="1 2">
    <name type="scientific">Aquilegia coerulea</name>
    <name type="common">Rocky mountain columbine</name>
    <dbReference type="NCBI Taxonomy" id="218851"/>
    <lineage>
        <taxon>Eukaryota</taxon>
        <taxon>Viridiplantae</taxon>
        <taxon>Streptophyta</taxon>
        <taxon>Embryophyta</taxon>
        <taxon>Tracheophyta</taxon>
        <taxon>Spermatophyta</taxon>
        <taxon>Magnoliopsida</taxon>
        <taxon>Ranunculales</taxon>
        <taxon>Ranunculaceae</taxon>
        <taxon>Thalictroideae</taxon>
        <taxon>Aquilegia</taxon>
    </lineage>
</organism>
<proteinExistence type="predicted"/>